<proteinExistence type="predicted"/>
<comment type="caution">
    <text evidence="1">The sequence shown here is derived from an EMBL/GenBank/DDBJ whole genome shotgun (WGS) entry which is preliminary data.</text>
</comment>
<protein>
    <submittedName>
        <fullName evidence="1">Uncharacterized protein</fullName>
    </submittedName>
</protein>
<evidence type="ECO:0000313" key="1">
    <source>
        <dbReference type="EMBL" id="CAD8186945.1"/>
    </source>
</evidence>
<reference evidence="1" key="1">
    <citation type="submission" date="2021-01" db="EMBL/GenBank/DDBJ databases">
        <authorList>
            <consortium name="Genoscope - CEA"/>
            <person name="William W."/>
        </authorList>
    </citation>
    <scope>NUCLEOTIDE SEQUENCE</scope>
</reference>
<dbReference type="AlphaFoldDB" id="A0A8S1WE84"/>
<sequence>MKDKIAQGHEYFYLRLINQDNSKVILDQMNKRLRIKKSTTIIEQSRKTRKLENTLPYSDVG</sequence>
<gene>
    <name evidence="1" type="ORF">POCTA_138.1.T0890030</name>
</gene>
<evidence type="ECO:0000313" key="2">
    <source>
        <dbReference type="Proteomes" id="UP000683925"/>
    </source>
</evidence>
<name>A0A8S1WE84_PAROT</name>
<keyword evidence="2" id="KW-1185">Reference proteome</keyword>
<dbReference type="EMBL" id="CAJJDP010000088">
    <property type="protein sequence ID" value="CAD8186945.1"/>
    <property type="molecule type" value="Genomic_DNA"/>
</dbReference>
<accession>A0A8S1WE84</accession>
<dbReference type="Proteomes" id="UP000683925">
    <property type="component" value="Unassembled WGS sequence"/>
</dbReference>
<organism evidence="1 2">
    <name type="scientific">Paramecium octaurelia</name>
    <dbReference type="NCBI Taxonomy" id="43137"/>
    <lineage>
        <taxon>Eukaryota</taxon>
        <taxon>Sar</taxon>
        <taxon>Alveolata</taxon>
        <taxon>Ciliophora</taxon>
        <taxon>Intramacronucleata</taxon>
        <taxon>Oligohymenophorea</taxon>
        <taxon>Peniculida</taxon>
        <taxon>Parameciidae</taxon>
        <taxon>Paramecium</taxon>
    </lineage>
</organism>